<accession>A0A8X7V4V2</accession>
<keyword evidence="2" id="KW-1185">Reference proteome</keyword>
<name>A0A8X7V4V2_BRACI</name>
<comment type="caution">
    <text evidence="1">The sequence shown here is derived from an EMBL/GenBank/DDBJ whole genome shotgun (WGS) entry which is preliminary data.</text>
</comment>
<proteinExistence type="predicted"/>
<dbReference type="Proteomes" id="UP000886595">
    <property type="component" value="Unassembled WGS sequence"/>
</dbReference>
<evidence type="ECO:0000313" key="2">
    <source>
        <dbReference type="Proteomes" id="UP000886595"/>
    </source>
</evidence>
<reference evidence="1 2" key="1">
    <citation type="submission" date="2020-02" db="EMBL/GenBank/DDBJ databases">
        <authorList>
            <person name="Ma Q."/>
            <person name="Huang Y."/>
            <person name="Song X."/>
            <person name="Pei D."/>
        </authorList>
    </citation>
    <scope>NUCLEOTIDE SEQUENCE [LARGE SCALE GENOMIC DNA]</scope>
    <source>
        <strain evidence="1">Sxm20200214</strain>
        <tissue evidence="1">Leaf</tissue>
    </source>
</reference>
<sequence>MPHVLKYGGASVPESSDMHSLHQLILSNPSLPQQQTAASTTDVVHNQMHQEGPSYNLDIALQEHQPIPTVPGVQLNTNYFSATSPQVHWPPLGPDKVIHIYGNKDDEAVMEGLTSDSTNNVYNVNCAAEETTIKFDHKLKRKLSNACAEYAHRSIIFLEGNEIKRGPLCKQAVEENVGNGWEDLGKSLVVENKRISDDPSLNGTPLMNPTLLEQDGLPQLSNLRQHYLMIAEKSRARSAESLDRGFDQRSSIRTQEKHETGFALRPALRSSQPSMDWVITADTIGPVDSNGLRLGDFGTQIRYPGDCGLFPVKILIFTLRQKEHQTESMDMVSMIKHNEKKHTM</sequence>
<organism evidence="1 2">
    <name type="scientific">Brassica carinata</name>
    <name type="common">Ethiopian mustard</name>
    <name type="synonym">Abyssinian cabbage</name>
    <dbReference type="NCBI Taxonomy" id="52824"/>
    <lineage>
        <taxon>Eukaryota</taxon>
        <taxon>Viridiplantae</taxon>
        <taxon>Streptophyta</taxon>
        <taxon>Embryophyta</taxon>
        <taxon>Tracheophyta</taxon>
        <taxon>Spermatophyta</taxon>
        <taxon>Magnoliopsida</taxon>
        <taxon>eudicotyledons</taxon>
        <taxon>Gunneridae</taxon>
        <taxon>Pentapetalae</taxon>
        <taxon>rosids</taxon>
        <taxon>malvids</taxon>
        <taxon>Brassicales</taxon>
        <taxon>Brassicaceae</taxon>
        <taxon>Brassiceae</taxon>
        <taxon>Brassica</taxon>
    </lineage>
</organism>
<protein>
    <submittedName>
        <fullName evidence="1">Uncharacterized protein</fullName>
    </submittedName>
</protein>
<dbReference type="EMBL" id="JAAMPC010000008">
    <property type="protein sequence ID" value="KAG2299826.1"/>
    <property type="molecule type" value="Genomic_DNA"/>
</dbReference>
<dbReference type="OrthoDB" id="1081491at2759"/>
<dbReference type="AlphaFoldDB" id="A0A8X7V4V2"/>
<evidence type="ECO:0000313" key="1">
    <source>
        <dbReference type="EMBL" id="KAG2299826.1"/>
    </source>
</evidence>
<gene>
    <name evidence="1" type="ORF">Bca52824_036298</name>
</gene>